<evidence type="ECO:0000313" key="5">
    <source>
        <dbReference type="Proteomes" id="UP000245884"/>
    </source>
</evidence>
<sequence>MVHSSLSIIATAITLGAALRGASAQTGNPSAASGQSFNQPTKSWEQWQPKPTYAYSALPDRYMGDDRGKPTESGYQWDQSGYNRCLQADGSWNANATCQTAWINAVDDWCIWGPPVAGTEVGSYERVAVAYCTKGNHGTRLIPEGTLTGVHFVKTKDYVQVTGQGNFTNIGIPEGDAGGEMDPHGEDDLMNPIGGVVYSTVVPGHEGTPYQLGEWTNFMSWNQFCLRACWGTNARAQCQHIYDVLGCTWNIPANYGEGFESCEGDIAMIQGVYDGSTFYQGQPNTPAPHPAPSSSRCSSMSSVGNGGLLLAASLQTSSSAAPASSSAAAGSSSGMQTVGRQTGASSGANAAATGSSRDNASSGAASTMVVGAAAGIVALVGAAMVL</sequence>
<reference evidence="4 5" key="1">
    <citation type="journal article" date="2018" name="Mol. Biol. Evol.">
        <title>Broad Genomic Sampling Reveals a Smut Pathogenic Ancestry of the Fungal Clade Ustilaginomycotina.</title>
        <authorList>
            <person name="Kijpornyongpan T."/>
            <person name="Mondo S.J."/>
            <person name="Barry K."/>
            <person name="Sandor L."/>
            <person name="Lee J."/>
            <person name="Lipzen A."/>
            <person name="Pangilinan J."/>
            <person name="LaButti K."/>
            <person name="Hainaut M."/>
            <person name="Henrissat B."/>
            <person name="Grigoriev I.V."/>
            <person name="Spatafora J.W."/>
            <person name="Aime M.C."/>
        </authorList>
    </citation>
    <scope>NUCLEOTIDE SEQUENCE [LARGE SCALE GENOMIC DNA]</scope>
    <source>
        <strain evidence="4 5">MCA 5214</strain>
    </source>
</reference>
<feature type="chain" id="PRO_5016279352" description="Macrofage activating glyco protein" evidence="3">
    <location>
        <begin position="25"/>
        <end position="386"/>
    </location>
</feature>
<evidence type="ECO:0000256" key="3">
    <source>
        <dbReference type="SAM" id="SignalP"/>
    </source>
</evidence>
<feature type="region of interest" description="Disordered" evidence="1">
    <location>
        <begin position="279"/>
        <end position="300"/>
    </location>
</feature>
<keyword evidence="3" id="KW-0732">Signal</keyword>
<proteinExistence type="predicted"/>
<evidence type="ECO:0000256" key="2">
    <source>
        <dbReference type="SAM" id="Phobius"/>
    </source>
</evidence>
<name>A0A316UL83_9BASI</name>
<dbReference type="Proteomes" id="UP000245884">
    <property type="component" value="Unassembled WGS sequence"/>
</dbReference>
<feature type="transmembrane region" description="Helical" evidence="2">
    <location>
        <begin position="364"/>
        <end position="385"/>
    </location>
</feature>
<evidence type="ECO:0000256" key="1">
    <source>
        <dbReference type="SAM" id="MobiDB-lite"/>
    </source>
</evidence>
<feature type="region of interest" description="Disordered" evidence="1">
    <location>
        <begin position="24"/>
        <end position="43"/>
    </location>
</feature>
<evidence type="ECO:0000313" key="4">
    <source>
        <dbReference type="EMBL" id="PWN26027.1"/>
    </source>
</evidence>
<accession>A0A316UL83</accession>
<feature type="compositionally biased region" description="Low complexity" evidence="1">
    <location>
        <begin position="323"/>
        <end position="334"/>
    </location>
</feature>
<dbReference type="AlphaFoldDB" id="A0A316UL83"/>
<keyword evidence="2" id="KW-1133">Transmembrane helix</keyword>
<keyword evidence="5" id="KW-1185">Reference proteome</keyword>
<feature type="compositionally biased region" description="Low complexity" evidence="1">
    <location>
        <begin position="342"/>
        <end position="356"/>
    </location>
</feature>
<evidence type="ECO:0008006" key="6">
    <source>
        <dbReference type="Google" id="ProtNLM"/>
    </source>
</evidence>
<feature type="signal peptide" evidence="3">
    <location>
        <begin position="1"/>
        <end position="24"/>
    </location>
</feature>
<dbReference type="STRING" id="1569628.A0A316UL83"/>
<protein>
    <recommendedName>
        <fullName evidence="6">Macrofage activating glyco protein</fullName>
    </recommendedName>
</protein>
<dbReference type="EMBL" id="KZ819673">
    <property type="protein sequence ID" value="PWN26027.1"/>
    <property type="molecule type" value="Genomic_DNA"/>
</dbReference>
<gene>
    <name evidence="4" type="ORF">BDZ90DRAFT_246826</name>
</gene>
<feature type="region of interest" description="Disordered" evidence="1">
    <location>
        <begin position="323"/>
        <end position="362"/>
    </location>
</feature>
<dbReference type="OrthoDB" id="2564904at2759"/>
<dbReference type="GeneID" id="37029399"/>
<keyword evidence="2" id="KW-0472">Membrane</keyword>
<organism evidence="4 5">
    <name type="scientific">Jaminaea rosea</name>
    <dbReference type="NCBI Taxonomy" id="1569628"/>
    <lineage>
        <taxon>Eukaryota</taxon>
        <taxon>Fungi</taxon>
        <taxon>Dikarya</taxon>
        <taxon>Basidiomycota</taxon>
        <taxon>Ustilaginomycotina</taxon>
        <taxon>Exobasidiomycetes</taxon>
        <taxon>Microstromatales</taxon>
        <taxon>Microstromatales incertae sedis</taxon>
        <taxon>Jaminaea</taxon>
    </lineage>
</organism>
<dbReference type="RefSeq" id="XP_025360639.1">
    <property type="nucleotide sequence ID" value="XM_025507576.1"/>
</dbReference>
<keyword evidence="2" id="KW-0812">Transmembrane</keyword>